<dbReference type="CDD" id="cd00685">
    <property type="entry name" value="Trans_IPPS_HT"/>
    <property type="match status" value="1"/>
</dbReference>
<evidence type="ECO:0000256" key="4">
    <source>
        <dbReference type="ARBA" id="ARBA00022723"/>
    </source>
</evidence>
<keyword evidence="8" id="KW-1185">Reference proteome</keyword>
<keyword evidence="4" id="KW-0479">Metal-binding</keyword>
<dbReference type="SFLD" id="SFLDG01017">
    <property type="entry name" value="Polyprenyl_Transferase_Like"/>
    <property type="match status" value="1"/>
</dbReference>
<reference evidence="7 8" key="1">
    <citation type="journal article" date="2014" name="Genome Announc.">
        <title>Draft Genome Sequence of Kocuria palustris PEL.</title>
        <authorList>
            <person name="Sharma G."/>
            <person name="Khatri I."/>
            <person name="Subramanian S."/>
        </authorList>
    </citation>
    <scope>NUCLEOTIDE SEQUENCE [LARGE SCALE GENOMIC DNA]</scope>
    <source>
        <strain evidence="7 8">PEL</strain>
    </source>
</reference>
<dbReference type="GO" id="GO:0004659">
    <property type="term" value="F:prenyltransferase activity"/>
    <property type="evidence" value="ECO:0007669"/>
    <property type="project" value="InterPro"/>
</dbReference>
<protein>
    <submittedName>
        <fullName evidence="7">Octaprenyl diphosphate synthase</fullName>
    </submittedName>
</protein>
<dbReference type="InterPro" id="IPR008949">
    <property type="entry name" value="Isoprenoid_synthase_dom_sf"/>
</dbReference>
<dbReference type="EMBL" id="ANHZ02000004">
    <property type="protein sequence ID" value="EME37238.1"/>
    <property type="molecule type" value="Genomic_DNA"/>
</dbReference>
<dbReference type="Gene3D" id="1.10.600.10">
    <property type="entry name" value="Farnesyl Diphosphate Synthase"/>
    <property type="match status" value="1"/>
</dbReference>
<sequence length="351" mass="36805">MTDSSQAPARPDNSLSGILPPSFAAVAQDEVLGPQLLEGLSAIEDRLAECVRSTDPLIQVTSSHLLQAGGKRVRPLLTLLSAQVGGGINDDVVDAAVVVELTHLASLYHDDVMDSAPVRRGVEAAHTVWGNSVAILTGDLIFARASSLVAELPGDSFKVQANAFARLVEGQLKETSGVPEGTDALEHYLEVLAGKTGSLIAACGIYGAGLSGADEHVRAAMETYGERIGVAFQLADDIIDITSPSEVTGKTTGTDLREGVLTLPVLMLRRMAEDGDASAARVLELVDADLTSDDALAAAVEAICAHEAVERSWAVAQEWVDDALRALEPLPASAARSALEAFGRDMVHRRS</sequence>
<accession>M2XWP1</accession>
<dbReference type="PROSITE" id="PS00444">
    <property type="entry name" value="POLYPRENYL_SYNTHASE_2"/>
    <property type="match status" value="1"/>
</dbReference>
<evidence type="ECO:0000313" key="7">
    <source>
        <dbReference type="EMBL" id="EME37238.1"/>
    </source>
</evidence>
<dbReference type="GO" id="GO:0046872">
    <property type="term" value="F:metal ion binding"/>
    <property type="evidence" value="ECO:0007669"/>
    <property type="project" value="UniProtKB-KW"/>
</dbReference>
<evidence type="ECO:0000256" key="2">
    <source>
        <dbReference type="ARBA" id="ARBA00006706"/>
    </source>
</evidence>
<dbReference type="Pfam" id="PF00348">
    <property type="entry name" value="polyprenyl_synt"/>
    <property type="match status" value="1"/>
</dbReference>
<keyword evidence="5" id="KW-0460">Magnesium</keyword>
<dbReference type="PANTHER" id="PTHR12001:SF69">
    <property type="entry name" value="ALL TRANS-POLYPRENYL-DIPHOSPHATE SYNTHASE PDSS1"/>
    <property type="match status" value="1"/>
</dbReference>
<comment type="caution">
    <text evidence="7">The sequence shown here is derived from an EMBL/GenBank/DDBJ whole genome shotgun (WGS) entry which is preliminary data.</text>
</comment>
<name>M2XWP1_9MICC</name>
<dbReference type="PANTHER" id="PTHR12001">
    <property type="entry name" value="GERANYLGERANYL PYROPHOSPHATE SYNTHASE"/>
    <property type="match status" value="1"/>
</dbReference>
<comment type="cofactor">
    <cofactor evidence="1">
        <name>Mg(2+)</name>
        <dbReference type="ChEBI" id="CHEBI:18420"/>
    </cofactor>
</comment>
<evidence type="ECO:0000256" key="5">
    <source>
        <dbReference type="ARBA" id="ARBA00022842"/>
    </source>
</evidence>
<dbReference type="AlphaFoldDB" id="M2XWP1"/>
<keyword evidence="3 6" id="KW-0808">Transferase</keyword>
<dbReference type="InterPro" id="IPR000092">
    <property type="entry name" value="Polyprenyl_synt"/>
</dbReference>
<organism evidence="7 8">
    <name type="scientific">Kocuria palustris PEL</name>
    <dbReference type="NCBI Taxonomy" id="1236550"/>
    <lineage>
        <taxon>Bacteria</taxon>
        <taxon>Bacillati</taxon>
        <taxon>Actinomycetota</taxon>
        <taxon>Actinomycetes</taxon>
        <taxon>Micrococcales</taxon>
        <taxon>Micrococcaceae</taxon>
        <taxon>Kocuria</taxon>
    </lineage>
</organism>
<dbReference type="GO" id="GO:0008299">
    <property type="term" value="P:isoprenoid biosynthetic process"/>
    <property type="evidence" value="ECO:0007669"/>
    <property type="project" value="InterPro"/>
</dbReference>
<dbReference type="SFLD" id="SFLDS00005">
    <property type="entry name" value="Isoprenoid_Synthase_Type_I"/>
    <property type="match status" value="1"/>
</dbReference>
<evidence type="ECO:0000256" key="3">
    <source>
        <dbReference type="ARBA" id="ARBA00022679"/>
    </source>
</evidence>
<gene>
    <name evidence="7" type="ORF">C884_01746</name>
</gene>
<evidence type="ECO:0000256" key="1">
    <source>
        <dbReference type="ARBA" id="ARBA00001946"/>
    </source>
</evidence>
<dbReference type="STRING" id="71999.KPaMU14_10240"/>
<evidence type="ECO:0000313" key="8">
    <source>
        <dbReference type="Proteomes" id="UP000009877"/>
    </source>
</evidence>
<dbReference type="SUPFAM" id="SSF48576">
    <property type="entry name" value="Terpenoid synthases"/>
    <property type="match status" value="1"/>
</dbReference>
<dbReference type="InterPro" id="IPR033749">
    <property type="entry name" value="Polyprenyl_synt_CS"/>
</dbReference>
<evidence type="ECO:0000256" key="6">
    <source>
        <dbReference type="RuleBase" id="RU004466"/>
    </source>
</evidence>
<comment type="similarity">
    <text evidence="2 6">Belongs to the FPP/GGPP synthase family.</text>
</comment>
<proteinExistence type="inferred from homology"/>
<dbReference type="Proteomes" id="UP000009877">
    <property type="component" value="Unassembled WGS sequence"/>
</dbReference>
<dbReference type="RefSeq" id="WP_006213732.1">
    <property type="nucleotide sequence ID" value="NZ_ANHZ02000004.1"/>
</dbReference>